<evidence type="ECO:0000313" key="3">
    <source>
        <dbReference type="EMBL" id="MFB2839056.1"/>
    </source>
</evidence>
<comment type="caution">
    <text evidence="3">The sequence shown here is derived from an EMBL/GenBank/DDBJ whole genome shotgun (WGS) entry which is preliminary data.</text>
</comment>
<dbReference type="PANTHER" id="PTHR43228:SF1">
    <property type="entry name" value="TWO-COMPONENT RESPONSE REGULATOR ARR22"/>
    <property type="match status" value="1"/>
</dbReference>
<feature type="domain" description="Response regulatory" evidence="2">
    <location>
        <begin position="1"/>
        <end position="105"/>
    </location>
</feature>
<dbReference type="SMART" id="SM00448">
    <property type="entry name" value="REC"/>
    <property type="match status" value="1"/>
</dbReference>
<accession>A0ABV4WWM1</accession>
<gene>
    <name evidence="3" type="ORF">ACE1CA_31580</name>
</gene>
<reference evidence="3 4" key="1">
    <citation type="submission" date="2024-09" db="EMBL/GenBank/DDBJ databases">
        <title>Floridaenema gen nov. (Aerosakkonemataceae, Aerosakkonematales ord. nov., Cyanobacteria) from benthic tropical and subtropical fresh waters, with the description of four new species.</title>
        <authorList>
            <person name="Moretto J.A."/>
            <person name="Berthold D.E."/>
            <person name="Lefler F.W."/>
            <person name="Huang I.-S."/>
            <person name="Laughinghouse H. IV."/>
        </authorList>
    </citation>
    <scope>NUCLEOTIDE SEQUENCE [LARGE SCALE GENOMIC DNA]</scope>
    <source>
        <strain evidence="3 4">BLCC-F167</strain>
    </source>
</reference>
<dbReference type="InterPro" id="IPR001789">
    <property type="entry name" value="Sig_transdc_resp-reg_receiver"/>
</dbReference>
<dbReference type="CDD" id="cd17546">
    <property type="entry name" value="REC_hyHK_CKI1_RcsC-like"/>
    <property type="match status" value="1"/>
</dbReference>
<dbReference type="SUPFAM" id="SSF52172">
    <property type="entry name" value="CheY-like"/>
    <property type="match status" value="1"/>
</dbReference>
<dbReference type="Gene3D" id="3.40.50.2300">
    <property type="match status" value="1"/>
</dbReference>
<dbReference type="RefSeq" id="WP_413281345.1">
    <property type="nucleotide sequence ID" value="NZ_JBHFNT010000290.1"/>
</dbReference>
<dbReference type="EMBL" id="JBHFNT010000290">
    <property type="protein sequence ID" value="MFB2839056.1"/>
    <property type="molecule type" value="Genomic_DNA"/>
</dbReference>
<dbReference type="InterPro" id="IPR052048">
    <property type="entry name" value="ST_Response_Regulator"/>
</dbReference>
<feature type="modified residue" description="4-aspartylphosphate" evidence="1">
    <location>
        <position position="39"/>
    </location>
</feature>
<dbReference type="PANTHER" id="PTHR43228">
    <property type="entry name" value="TWO-COMPONENT RESPONSE REGULATOR"/>
    <property type="match status" value="1"/>
</dbReference>
<dbReference type="Pfam" id="PF00072">
    <property type="entry name" value="Response_reg"/>
    <property type="match status" value="1"/>
</dbReference>
<feature type="non-terminal residue" evidence="3">
    <location>
        <position position="1"/>
    </location>
</feature>
<evidence type="ECO:0000256" key="1">
    <source>
        <dbReference type="PROSITE-ProRule" id="PRU00169"/>
    </source>
</evidence>
<sequence>RIVIAEVLKPLGFLITEAENGREGLAKMAELSADLIISDIAMPEMDGYEFVKEIRQLYSPELPVLAASASVSHSDQNLAITAGYNDFLEKPLDLEKLLVFVQKYLNLQWIYEAKKFEAQPLQSPEEEQMIFPTLEELTTLYQAVRIGDIMVVEEEAKRLAKINFQYQAFCDRILTLAAEFDEPEIRKLIELIIPPS</sequence>
<proteinExistence type="predicted"/>
<dbReference type="InterPro" id="IPR011006">
    <property type="entry name" value="CheY-like_superfamily"/>
</dbReference>
<dbReference type="Proteomes" id="UP001576780">
    <property type="component" value="Unassembled WGS sequence"/>
</dbReference>
<organism evidence="3 4">
    <name type="scientific">Floridaenema evergladense BLCC-F167</name>
    <dbReference type="NCBI Taxonomy" id="3153639"/>
    <lineage>
        <taxon>Bacteria</taxon>
        <taxon>Bacillati</taxon>
        <taxon>Cyanobacteriota</taxon>
        <taxon>Cyanophyceae</taxon>
        <taxon>Oscillatoriophycideae</taxon>
        <taxon>Aerosakkonematales</taxon>
        <taxon>Aerosakkonemataceae</taxon>
        <taxon>Floridanema</taxon>
        <taxon>Floridanema evergladense</taxon>
    </lineage>
</organism>
<name>A0ABV4WWM1_9CYAN</name>
<keyword evidence="1" id="KW-0597">Phosphoprotein</keyword>
<evidence type="ECO:0000313" key="4">
    <source>
        <dbReference type="Proteomes" id="UP001576780"/>
    </source>
</evidence>
<dbReference type="PROSITE" id="PS50110">
    <property type="entry name" value="RESPONSE_REGULATORY"/>
    <property type="match status" value="1"/>
</dbReference>
<keyword evidence="4" id="KW-1185">Reference proteome</keyword>
<evidence type="ECO:0000259" key="2">
    <source>
        <dbReference type="PROSITE" id="PS50110"/>
    </source>
</evidence>
<protein>
    <submittedName>
        <fullName evidence="3">Response regulator</fullName>
    </submittedName>
</protein>